<evidence type="ECO:0000313" key="4">
    <source>
        <dbReference type="Proteomes" id="UP000001191"/>
    </source>
</evidence>
<dbReference type="CAZy" id="GT4">
    <property type="family name" value="Glycosyltransferase Family 4"/>
</dbReference>
<dbReference type="PANTHER" id="PTHR12526:SF638">
    <property type="entry name" value="SPORE COAT PROTEIN SA"/>
    <property type="match status" value="1"/>
</dbReference>
<dbReference type="eggNOG" id="COG0438">
    <property type="taxonomic scope" value="Bacteria"/>
</dbReference>
<sequence length="405" mass="44915">MDKKSSVSPLPTKALSDDKNSPITVWHIGGEDIRLRIPLLLKLREKGFNVGAVGSEDGNAFADNQIPYFRYTLERGINPWADIYTRSQLSALFRQHQPDIVHSFDTKPAMIAPIVAMKTGIPGRVRTITGMGYVFSSTSTLALALRPIYRHLQRQAAIATGITIFQNPDDREYFCKHKMVLDGRDDLVLGSGIDVEGLMKNSAEPEKLAATRRELGLEGQLVVTMISRLVISKGVREYLQVASIVCQQMKNVTFLLIGSVSSEGGQAIPIQEIHQQAGVVRYLGPRNDIPTLLNLSDVFVLPSYYREGVPRVLLEAATMELPLITTDMPGCKEVVKDGWNGLLVPPRDTKALATAILKLLNSPEQRNLMGKRSRVHVQTNFSLNQVADAYADIYNRVLKLPKTLK</sequence>
<gene>
    <name evidence="3" type="ordered locus">Npun_F1377</name>
</gene>
<feature type="domain" description="Glycosyl transferase family 1" evidence="1">
    <location>
        <begin position="212"/>
        <end position="374"/>
    </location>
</feature>
<dbReference type="Gene3D" id="3.40.50.2000">
    <property type="entry name" value="Glycogen Phosphorylase B"/>
    <property type="match status" value="2"/>
</dbReference>
<keyword evidence="3" id="KW-0808">Transferase</keyword>
<dbReference type="EMBL" id="CP001037">
    <property type="protein sequence ID" value="ACC80085.1"/>
    <property type="molecule type" value="Genomic_DNA"/>
</dbReference>
<accession>B2IYJ8</accession>
<evidence type="ECO:0000259" key="2">
    <source>
        <dbReference type="Pfam" id="PF13477"/>
    </source>
</evidence>
<reference evidence="4" key="1">
    <citation type="submission" date="2008-04" db="EMBL/GenBank/DDBJ databases">
        <title>Complete sequence of chromosome of Nostoc punctiforme ATCC 29133.</title>
        <authorList>
            <consortium name="US DOE Joint Genome Institute"/>
            <person name="Copeland A."/>
            <person name="Lucas S."/>
            <person name="Lapidus A."/>
            <person name="Glavina del Rio T."/>
            <person name="Dalin E."/>
            <person name="Tice H."/>
            <person name="Pitluck S."/>
            <person name="Chain P."/>
            <person name="Malfatti S."/>
            <person name="Shin M."/>
            <person name="Vergez L."/>
            <person name="Schmutz J."/>
            <person name="Larimer F."/>
            <person name="Land M."/>
            <person name="Hauser L."/>
            <person name="Kyrpides N."/>
            <person name="Kim E."/>
            <person name="Meeks J.C."/>
            <person name="Elhai J."/>
            <person name="Campbell E.L."/>
            <person name="Thiel T."/>
            <person name="Longmire J."/>
            <person name="Potts M."/>
            <person name="Atlas R."/>
        </authorList>
    </citation>
    <scope>NUCLEOTIDE SEQUENCE [LARGE SCALE GENOMIC DNA]</scope>
    <source>
        <strain evidence="4">ATCC 29133 / PCC 73102</strain>
    </source>
</reference>
<protein>
    <submittedName>
        <fullName evidence="3">Glycosyl transferase, group 1</fullName>
    </submittedName>
</protein>
<dbReference type="PhylomeDB" id="B2IYJ8"/>
<dbReference type="Pfam" id="PF13477">
    <property type="entry name" value="Glyco_trans_4_2"/>
    <property type="match status" value="1"/>
</dbReference>
<dbReference type="Pfam" id="PF00534">
    <property type="entry name" value="Glycos_transf_1"/>
    <property type="match status" value="1"/>
</dbReference>
<dbReference type="Proteomes" id="UP000001191">
    <property type="component" value="Chromosome"/>
</dbReference>
<dbReference type="SUPFAM" id="SSF53756">
    <property type="entry name" value="UDP-Glycosyltransferase/glycogen phosphorylase"/>
    <property type="match status" value="1"/>
</dbReference>
<dbReference type="CDD" id="cd03808">
    <property type="entry name" value="GT4_CapM-like"/>
    <property type="match status" value="1"/>
</dbReference>
<keyword evidence="4" id="KW-1185">Reference proteome</keyword>
<dbReference type="DNASU" id="6250830"/>
<evidence type="ECO:0000259" key="1">
    <source>
        <dbReference type="Pfam" id="PF00534"/>
    </source>
</evidence>
<dbReference type="PANTHER" id="PTHR12526">
    <property type="entry name" value="GLYCOSYLTRANSFERASE"/>
    <property type="match status" value="1"/>
</dbReference>
<dbReference type="OrthoDB" id="516698at2"/>
<feature type="domain" description="Glycosyltransferase subfamily 4-like N-terminal" evidence="2">
    <location>
        <begin position="40"/>
        <end position="156"/>
    </location>
</feature>
<dbReference type="RefSeq" id="WP_012408106.1">
    <property type="nucleotide sequence ID" value="NC_010628.1"/>
</dbReference>
<dbReference type="EnsemblBacteria" id="ACC80085">
    <property type="protein sequence ID" value="ACC80085"/>
    <property type="gene ID" value="Npun_F1377"/>
</dbReference>
<reference evidence="3 4" key="2">
    <citation type="journal article" date="2013" name="Plant Physiol.">
        <title>A Nostoc punctiforme Sugar Transporter Necessary to Establish a Cyanobacterium-Plant Symbiosis.</title>
        <authorList>
            <person name="Ekman M."/>
            <person name="Picossi S."/>
            <person name="Campbell E.L."/>
            <person name="Meeks J.C."/>
            <person name="Flores E."/>
        </authorList>
    </citation>
    <scope>NUCLEOTIDE SEQUENCE [LARGE SCALE GENOMIC DNA]</scope>
    <source>
        <strain evidence="4">ATCC 29133 / PCC 73102</strain>
    </source>
</reference>
<dbReference type="HOGENOM" id="CLU_009583_8_1_3"/>
<dbReference type="InterPro" id="IPR028098">
    <property type="entry name" value="Glyco_trans_4-like_N"/>
</dbReference>
<dbReference type="InterPro" id="IPR001296">
    <property type="entry name" value="Glyco_trans_1"/>
</dbReference>
<dbReference type="KEGG" id="npu:Npun_F1377"/>
<dbReference type="STRING" id="63737.Npun_F1377"/>
<organism evidence="3 4">
    <name type="scientific">Nostoc punctiforme (strain ATCC 29133 / PCC 73102)</name>
    <dbReference type="NCBI Taxonomy" id="63737"/>
    <lineage>
        <taxon>Bacteria</taxon>
        <taxon>Bacillati</taxon>
        <taxon>Cyanobacteriota</taxon>
        <taxon>Cyanophyceae</taxon>
        <taxon>Nostocales</taxon>
        <taxon>Nostocaceae</taxon>
        <taxon>Nostoc</taxon>
    </lineage>
</organism>
<name>B2IYJ8_NOSP7</name>
<evidence type="ECO:0000313" key="3">
    <source>
        <dbReference type="EMBL" id="ACC80085.1"/>
    </source>
</evidence>
<dbReference type="GO" id="GO:0016757">
    <property type="term" value="F:glycosyltransferase activity"/>
    <property type="evidence" value="ECO:0007669"/>
    <property type="project" value="InterPro"/>
</dbReference>
<proteinExistence type="predicted"/>
<dbReference type="AlphaFoldDB" id="B2IYJ8"/>